<feature type="domain" description="PH" evidence="2">
    <location>
        <begin position="1"/>
        <end position="13"/>
    </location>
</feature>
<dbReference type="InterPro" id="IPR001849">
    <property type="entry name" value="PH_domain"/>
</dbReference>
<reference evidence="3 4" key="1">
    <citation type="journal article" date="2011" name="ISME J.">
        <title>The endosymbionts of the deep-sea tubeworms Riftia pachyptila and Tevnia jerichonana share an identical physiology as revealed by proteogenomic analyses.</title>
        <authorList>
            <person name="Gardebrecht A."/>
            <person name="Markert S."/>
            <person name="Felbeck H."/>
            <person name="Thuermer A."/>
            <person name="Albrecht D."/>
            <person name="Wollherr A."/>
            <person name="Kabisch J."/>
            <person name="Lehmann R."/>
            <person name="Daniel R."/>
            <person name="Liesegang H."/>
            <person name="Hecker M."/>
            <person name="Sievert S.M."/>
            <person name="Schweder T."/>
        </authorList>
    </citation>
    <scope>NUCLEOTIDE SEQUENCE [LARGE SCALE GENOMIC DNA]</scope>
</reference>
<dbReference type="EMBL" id="AFZB01000009">
    <property type="protein sequence ID" value="EGW54743.1"/>
    <property type="molecule type" value="Genomic_DNA"/>
</dbReference>
<accession>G2FEH4</accession>
<keyword evidence="1" id="KW-0472">Membrane</keyword>
<protein>
    <recommendedName>
        <fullName evidence="2">PH domain-containing protein</fullName>
    </recommendedName>
</protein>
<proteinExistence type="predicted"/>
<sequence length="75" mass="8656">MRSWLDSLRDTLQVESSKRALKSLRSWKNLRLFLIYRITLSLALLFFFSVRPAPTFLASTRPACSPSAPPSIWGW</sequence>
<gene>
    <name evidence="3" type="ORF">TevJSym_ai00230</name>
</gene>
<dbReference type="AlphaFoldDB" id="G2FEH4"/>
<comment type="caution">
    <text evidence="3">The sequence shown here is derived from an EMBL/GenBank/DDBJ whole genome shotgun (WGS) entry which is preliminary data.</text>
</comment>
<dbReference type="PROSITE" id="PS50003">
    <property type="entry name" value="PH_DOMAIN"/>
    <property type="match status" value="1"/>
</dbReference>
<keyword evidence="1" id="KW-0812">Transmembrane</keyword>
<name>G2FEH4_9GAMM</name>
<keyword evidence="4" id="KW-1185">Reference proteome</keyword>
<evidence type="ECO:0000313" key="3">
    <source>
        <dbReference type="EMBL" id="EGW54743.1"/>
    </source>
</evidence>
<evidence type="ECO:0000256" key="1">
    <source>
        <dbReference type="SAM" id="Phobius"/>
    </source>
</evidence>
<organism evidence="3 4">
    <name type="scientific">endosymbiont of Tevnia jerichonana</name>
    <name type="common">vent Tica</name>
    <dbReference type="NCBI Taxonomy" id="1049564"/>
    <lineage>
        <taxon>Bacteria</taxon>
        <taxon>Pseudomonadati</taxon>
        <taxon>Pseudomonadota</taxon>
        <taxon>Gammaproteobacteria</taxon>
        <taxon>sulfur-oxidizing symbionts</taxon>
    </lineage>
</organism>
<keyword evidence="1" id="KW-1133">Transmembrane helix</keyword>
<evidence type="ECO:0000259" key="2">
    <source>
        <dbReference type="PROSITE" id="PS50003"/>
    </source>
</evidence>
<feature type="transmembrane region" description="Helical" evidence="1">
    <location>
        <begin position="32"/>
        <end position="50"/>
    </location>
</feature>
<dbReference type="RefSeq" id="WP_006474480.1">
    <property type="nucleotide sequence ID" value="NZ_AFZB01000009.1"/>
</dbReference>
<dbReference type="Proteomes" id="UP000005167">
    <property type="component" value="Unassembled WGS sequence"/>
</dbReference>
<evidence type="ECO:0000313" key="4">
    <source>
        <dbReference type="Proteomes" id="UP000005167"/>
    </source>
</evidence>